<dbReference type="EMBL" id="CP018788">
    <property type="protein sequence ID" value="ARQ99422.1"/>
    <property type="molecule type" value="Genomic_DNA"/>
</dbReference>
<reference evidence="1 2" key="1">
    <citation type="journal article" date="2017" name="Genome Biol. Evol.">
        <title>Comparative Genomic Analysis Identifies a Campylobacter Clade Deficient in Selenium Metabolism.</title>
        <authorList>
            <person name="Miller W.G."/>
            <person name="Yee E."/>
            <person name="Lopes B.S."/>
            <person name="Chapman M.H."/>
            <person name="Huynh S."/>
            <person name="Bono J.L."/>
            <person name="Parker C.T."/>
            <person name="Strachan N.J.C."/>
            <person name="Forbes K.J."/>
        </authorList>
    </citation>
    <scope>NUCLEOTIDE SEQUENCE [LARGE SCALE GENOMIC DNA]</scope>
    <source>
        <strain evidence="1 2">NCTC 13003</strain>
    </source>
</reference>
<sequence>MLEEYQQERIDFIKNILPYFGDKFILKGGTALSLYYGLNRYSEDLDFDCLTSNMNCINRLKQCKDFNKWNISIKKDTDMVFRFMIDYGSVSHLGKYPLKIEISSRNKSLLNSNRLKYNKFDNVNVYCIEDLIEMKAIAFSGRDKIRDFFDLGYLLKEYPHYFKENTLFSIREKIIYSGEDELNLLLKDEILNHKLISKYEINITDGYAQDILNQIETLIISDSSNRKRDKHRQR</sequence>
<evidence type="ECO:0000313" key="2">
    <source>
        <dbReference type="Proteomes" id="UP000194309"/>
    </source>
</evidence>
<name>A0A1X9ST73_9BACT</name>
<dbReference type="InterPro" id="IPR014942">
    <property type="entry name" value="AbiEii"/>
</dbReference>
<dbReference type="Gene3D" id="1.20.58.1790">
    <property type="entry name" value="JHP933, helical tail domain"/>
    <property type="match status" value="1"/>
</dbReference>
<dbReference type="Pfam" id="PF08843">
    <property type="entry name" value="AbiEii"/>
    <property type="match status" value="1"/>
</dbReference>
<accession>A0A381DA91</accession>
<accession>A0A1X9ST73</accession>
<organism evidence="1 2">
    <name type="scientific">Campylobacter devanensis</name>
    <dbReference type="NCBI Taxonomy" id="3161138"/>
    <lineage>
        <taxon>Bacteria</taxon>
        <taxon>Pseudomonadati</taxon>
        <taxon>Campylobacterota</taxon>
        <taxon>Epsilonproteobacteria</taxon>
        <taxon>Campylobacterales</taxon>
        <taxon>Campylobacteraceae</taxon>
        <taxon>Campylobacter</taxon>
    </lineage>
</organism>
<evidence type="ECO:0000313" key="1">
    <source>
        <dbReference type="EMBL" id="ARQ99422.1"/>
    </source>
</evidence>
<dbReference type="OrthoDB" id="5504847at2"/>
<dbReference type="AlphaFoldDB" id="A0A1X9ST73"/>
<proteinExistence type="predicted"/>
<dbReference type="Proteomes" id="UP000194309">
    <property type="component" value="Chromosome"/>
</dbReference>
<dbReference type="Gene3D" id="3.10.450.620">
    <property type="entry name" value="JHP933, nucleotidyltransferase-like core domain"/>
    <property type="match status" value="1"/>
</dbReference>
<protein>
    <submittedName>
        <fullName evidence="1">Nucleotidyltransferase (DUF1814 domain)</fullName>
    </submittedName>
</protein>
<gene>
    <name evidence="1" type="ORF">CIGN_1154</name>
</gene>
<dbReference type="KEGG" id="cdev:CIGN_1154"/>
<dbReference type="STRING" id="1660064.CIGN_1154"/>
<keyword evidence="2" id="KW-1185">Reference proteome</keyword>